<dbReference type="Pfam" id="PF00581">
    <property type="entry name" value="Rhodanese"/>
    <property type="match status" value="1"/>
</dbReference>
<proteinExistence type="inferred from homology"/>
<keyword evidence="3 7" id="KW-0498">Mitosis</keyword>
<reference evidence="10" key="1">
    <citation type="journal article" name="BMC Genomics">
        <title>Long-read sequencing and de novo genome assembly of marine medaka (Oryzias melastigma).</title>
        <authorList>
            <person name="Liang P."/>
            <person name="Saqib H.S.A."/>
            <person name="Ni X."/>
            <person name="Shen Y."/>
        </authorList>
    </citation>
    <scope>NUCLEOTIDE SEQUENCE</scope>
    <source>
        <strain evidence="10">Bigg-433</strain>
    </source>
</reference>
<evidence type="ECO:0000313" key="11">
    <source>
        <dbReference type="Proteomes" id="UP000646548"/>
    </source>
</evidence>
<dbReference type="GO" id="GO:0110032">
    <property type="term" value="P:positive regulation of G2/MI transition of meiotic cell cycle"/>
    <property type="evidence" value="ECO:0007669"/>
    <property type="project" value="TreeGrafter"/>
</dbReference>
<dbReference type="EC" id="3.1.3.48" evidence="7"/>
<keyword evidence="2 7" id="KW-0132">Cell division</keyword>
<dbReference type="InterPro" id="IPR000751">
    <property type="entry name" value="MPI_Phosphatase"/>
</dbReference>
<sequence length="599" mass="67013">MEPNFDSTSPVNTLFKNRPDGIPGLSAFSLPDFSAKNAHCRSLFSPGPAAVLSPVTNLALDMNNLAGLGSNQCETPKRIKPPPLQKVPSFASDTSSDAGKSRPHALSCMGLFFDCLIVFSLSDCFSPVCRKMPIRRINSLPLHLLGFSPAMKGQDTDSDRYGIFGHPPPEVCSSSGHNKENIPEESFPFKKPKPVSRSRLRSFNDASRDAFALRPSSAPALMLSSPPSQQLHFHDSSPFLRRSSLTSSLGDEEDDGFLEVLDDDVEASTDAVMPKGMASLLTAPLVADSPGETSVSPLGFMFGVGFHIHASYLLSSFIQPFIRCRPRNLFRSPSMPSPVSRPAAKRPDCPVDENTPVRVKRRRSLAGTQVTLLEQNPESPRAGGAFLQRSKSFCQVEIEKLLDRVESPNELIGDFTKPFVLPTVEGKHQDLKYITSDMMVAALSGHFNEVVEQVIVIDCRYPYEFEGGHIKGALNFHQESQVEEFLLRTPIVPSSAEKRVVIVFHCEFSSERGPRMCRFVRERDRALNDYPKLHYPELYILKGGYKDFFPHFQAQCEPQAYRPMHHEDFKEDLRKFRLKSRTWAGERSKRDMYSRLKKL</sequence>
<evidence type="ECO:0000256" key="1">
    <source>
        <dbReference type="ARBA" id="ARBA00011065"/>
    </source>
</evidence>
<dbReference type="GO" id="GO:0005634">
    <property type="term" value="C:nucleus"/>
    <property type="evidence" value="ECO:0007669"/>
    <property type="project" value="TreeGrafter"/>
</dbReference>
<dbReference type="AlphaFoldDB" id="A0A834F4D6"/>
<keyword evidence="6 7" id="KW-0131">Cell cycle</keyword>
<keyword evidence="4 7" id="KW-0378">Hydrolase</keyword>
<dbReference type="InterPro" id="IPR001763">
    <property type="entry name" value="Rhodanese-like_dom"/>
</dbReference>
<dbReference type="GO" id="GO:0051301">
    <property type="term" value="P:cell division"/>
    <property type="evidence" value="ECO:0007669"/>
    <property type="project" value="UniProtKB-UniRule"/>
</dbReference>
<dbReference type="PRINTS" id="PR00716">
    <property type="entry name" value="MPIPHPHTASE"/>
</dbReference>
<feature type="compositionally biased region" description="Low complexity" evidence="8">
    <location>
        <begin position="333"/>
        <end position="342"/>
    </location>
</feature>
<evidence type="ECO:0000256" key="7">
    <source>
        <dbReference type="RuleBase" id="RU368028"/>
    </source>
</evidence>
<feature type="domain" description="Rhodanese" evidence="9">
    <location>
        <begin position="450"/>
        <end position="557"/>
    </location>
</feature>
<evidence type="ECO:0000259" key="9">
    <source>
        <dbReference type="PROSITE" id="PS50206"/>
    </source>
</evidence>
<evidence type="ECO:0000256" key="4">
    <source>
        <dbReference type="ARBA" id="ARBA00022801"/>
    </source>
</evidence>
<evidence type="ECO:0000256" key="5">
    <source>
        <dbReference type="ARBA" id="ARBA00022912"/>
    </source>
</evidence>
<dbReference type="GO" id="GO:0010971">
    <property type="term" value="P:positive regulation of G2/M transition of mitotic cell cycle"/>
    <property type="evidence" value="ECO:0007669"/>
    <property type="project" value="TreeGrafter"/>
</dbReference>
<dbReference type="PANTHER" id="PTHR10828">
    <property type="entry name" value="M-PHASE INDUCER PHOSPHATASE DUAL SPECIFICITY PHOSPHATASE CDC25"/>
    <property type="match status" value="1"/>
</dbReference>
<gene>
    <name evidence="10" type="ORF">FQA47_003397</name>
</gene>
<evidence type="ECO:0000256" key="6">
    <source>
        <dbReference type="ARBA" id="ARBA00023306"/>
    </source>
</evidence>
<dbReference type="GO" id="GO:0004725">
    <property type="term" value="F:protein tyrosine phosphatase activity"/>
    <property type="evidence" value="ECO:0007669"/>
    <property type="project" value="UniProtKB-UniRule"/>
</dbReference>
<dbReference type="FunFam" id="3.40.250.10:FF:000004">
    <property type="entry name" value="M-phase inducer phosphatase 1 isoform X1"/>
    <property type="match status" value="1"/>
</dbReference>
<dbReference type="InterPro" id="IPR036873">
    <property type="entry name" value="Rhodanese-like_dom_sf"/>
</dbReference>
<dbReference type="SMART" id="SM00450">
    <property type="entry name" value="RHOD"/>
    <property type="match status" value="1"/>
</dbReference>
<organism evidence="10 11">
    <name type="scientific">Oryzias melastigma</name>
    <name type="common">Marine medaka</name>
    <dbReference type="NCBI Taxonomy" id="30732"/>
    <lineage>
        <taxon>Eukaryota</taxon>
        <taxon>Metazoa</taxon>
        <taxon>Chordata</taxon>
        <taxon>Craniata</taxon>
        <taxon>Vertebrata</taxon>
        <taxon>Euteleostomi</taxon>
        <taxon>Actinopterygii</taxon>
        <taxon>Neopterygii</taxon>
        <taxon>Teleostei</taxon>
        <taxon>Neoteleostei</taxon>
        <taxon>Acanthomorphata</taxon>
        <taxon>Ovalentaria</taxon>
        <taxon>Atherinomorphae</taxon>
        <taxon>Beloniformes</taxon>
        <taxon>Adrianichthyidae</taxon>
        <taxon>Oryziinae</taxon>
        <taxon>Oryzias</taxon>
    </lineage>
</organism>
<dbReference type="EMBL" id="WKFB01000395">
    <property type="protein sequence ID" value="KAF6724370.1"/>
    <property type="molecule type" value="Genomic_DNA"/>
</dbReference>
<comment type="similarity">
    <text evidence="1 7">Belongs to the MPI phosphatase family.</text>
</comment>
<dbReference type="PROSITE" id="PS50206">
    <property type="entry name" value="RHODANESE_3"/>
    <property type="match status" value="1"/>
</dbReference>
<dbReference type="GO" id="GO:0005737">
    <property type="term" value="C:cytoplasm"/>
    <property type="evidence" value="ECO:0007669"/>
    <property type="project" value="TreeGrafter"/>
</dbReference>
<dbReference type="Gene3D" id="3.40.250.10">
    <property type="entry name" value="Rhodanese-like domain"/>
    <property type="match status" value="1"/>
</dbReference>
<dbReference type="PANTHER" id="PTHR10828:SF76">
    <property type="entry name" value="M-PHASE INDUCER PHOSPHATASE"/>
    <property type="match status" value="1"/>
</dbReference>
<comment type="catalytic activity">
    <reaction evidence="7">
        <text>O-phospho-L-tyrosyl-[protein] + H2O = L-tyrosyl-[protein] + phosphate</text>
        <dbReference type="Rhea" id="RHEA:10684"/>
        <dbReference type="Rhea" id="RHEA-COMP:10136"/>
        <dbReference type="Rhea" id="RHEA-COMP:20101"/>
        <dbReference type="ChEBI" id="CHEBI:15377"/>
        <dbReference type="ChEBI" id="CHEBI:43474"/>
        <dbReference type="ChEBI" id="CHEBI:46858"/>
        <dbReference type="ChEBI" id="CHEBI:61978"/>
        <dbReference type="EC" id="3.1.3.48"/>
    </reaction>
</comment>
<evidence type="ECO:0000256" key="3">
    <source>
        <dbReference type="ARBA" id="ARBA00022776"/>
    </source>
</evidence>
<dbReference type="Pfam" id="PF06617">
    <property type="entry name" value="M-inducer_phosp"/>
    <property type="match status" value="2"/>
</dbReference>
<feature type="region of interest" description="Disordered" evidence="8">
    <location>
        <begin position="333"/>
        <end position="354"/>
    </location>
</feature>
<dbReference type="GO" id="GO:0000086">
    <property type="term" value="P:G2/M transition of mitotic cell cycle"/>
    <property type="evidence" value="ECO:0007669"/>
    <property type="project" value="TreeGrafter"/>
</dbReference>
<evidence type="ECO:0000313" key="10">
    <source>
        <dbReference type="EMBL" id="KAF6724370.1"/>
    </source>
</evidence>
<feature type="region of interest" description="Disordered" evidence="8">
    <location>
        <begin position="167"/>
        <end position="198"/>
    </location>
</feature>
<accession>A0A834F4D6</accession>
<comment type="function">
    <text evidence="7">Tyrosine protein phosphatase which functions as a dosage-dependent inducer of mitotic progression.</text>
</comment>
<evidence type="ECO:0000256" key="8">
    <source>
        <dbReference type="SAM" id="MobiDB-lite"/>
    </source>
</evidence>
<feature type="region of interest" description="Disordered" evidence="8">
    <location>
        <begin position="71"/>
        <end position="99"/>
    </location>
</feature>
<dbReference type="CDD" id="cd01530">
    <property type="entry name" value="Cdc25"/>
    <property type="match status" value="1"/>
</dbReference>
<dbReference type="SUPFAM" id="SSF52821">
    <property type="entry name" value="Rhodanese/Cell cycle control phosphatase"/>
    <property type="match status" value="1"/>
</dbReference>
<name>A0A834F4D6_ORYME</name>
<keyword evidence="5 7" id="KW-0904">Protein phosphatase</keyword>
<dbReference type="Proteomes" id="UP000646548">
    <property type="component" value="Unassembled WGS sequence"/>
</dbReference>
<evidence type="ECO:0000256" key="2">
    <source>
        <dbReference type="ARBA" id="ARBA00022618"/>
    </source>
</evidence>
<comment type="caution">
    <text evidence="10">The sequence shown here is derived from an EMBL/GenBank/DDBJ whole genome shotgun (WGS) entry which is preliminary data.</text>
</comment>
<protein>
    <recommendedName>
        <fullName evidence="7">M-phase inducer phosphatase</fullName>
        <ecNumber evidence="7">3.1.3.48</ecNumber>
    </recommendedName>
</protein>